<gene>
    <name evidence="3" type="ORF">ACH429_02250</name>
</gene>
<feature type="compositionally biased region" description="Basic and acidic residues" evidence="1">
    <location>
        <begin position="111"/>
        <end position="120"/>
    </location>
</feature>
<dbReference type="Gene3D" id="1.20.120.20">
    <property type="entry name" value="Apolipoprotein"/>
    <property type="match status" value="1"/>
</dbReference>
<proteinExistence type="predicted"/>
<feature type="transmembrane region" description="Helical" evidence="2">
    <location>
        <begin position="139"/>
        <end position="157"/>
    </location>
</feature>
<dbReference type="EMBL" id="JBIRWE010000001">
    <property type="protein sequence ID" value="MFI1962966.1"/>
    <property type="molecule type" value="Genomic_DNA"/>
</dbReference>
<evidence type="ECO:0000256" key="2">
    <source>
        <dbReference type="SAM" id="Phobius"/>
    </source>
</evidence>
<dbReference type="Proteomes" id="UP001611548">
    <property type="component" value="Unassembled WGS sequence"/>
</dbReference>
<keyword evidence="2" id="KW-0812">Transmembrane</keyword>
<dbReference type="SUPFAM" id="SSF58113">
    <property type="entry name" value="Apolipoprotein A-I"/>
    <property type="match status" value="1"/>
</dbReference>
<feature type="region of interest" description="Disordered" evidence="1">
    <location>
        <begin position="32"/>
        <end position="122"/>
    </location>
</feature>
<protein>
    <submittedName>
        <fullName evidence="3">DUF3618 domain-containing protein</fullName>
    </submittedName>
</protein>
<comment type="caution">
    <text evidence="3">The sequence shown here is derived from an EMBL/GenBank/DDBJ whole genome shotgun (WGS) entry which is preliminary data.</text>
</comment>
<name>A0ABW7UJW8_9ACTN</name>
<accession>A0ABW7UJW8</accession>
<dbReference type="Pfam" id="PF12277">
    <property type="entry name" value="DUF3618"/>
    <property type="match status" value="1"/>
</dbReference>
<sequence>MSRSPGPEELRAQVAEAREKLGETVEELAAKADVKTRAQEKATAARDRARQRAAGARDRAQHKAADARDRAQHKATDARDRAQHKVAGARDRATETRHHARDTASHAAQRVQDRVHDKTPEPFWNAASRAAESGRRHPAPLAAAVGGLLAFAAVLAARGGRRNRARATRACWKRS</sequence>
<keyword evidence="2" id="KW-1133">Transmembrane helix</keyword>
<reference evidence="3 4" key="1">
    <citation type="submission" date="2024-10" db="EMBL/GenBank/DDBJ databases">
        <title>The Natural Products Discovery Center: Release of the First 8490 Sequenced Strains for Exploring Actinobacteria Biosynthetic Diversity.</title>
        <authorList>
            <person name="Kalkreuter E."/>
            <person name="Kautsar S.A."/>
            <person name="Yang D."/>
            <person name="Bader C.D."/>
            <person name="Teijaro C.N."/>
            <person name="Fluegel L."/>
            <person name="Davis C.M."/>
            <person name="Simpson J.R."/>
            <person name="Lauterbach L."/>
            <person name="Steele A.D."/>
            <person name="Gui C."/>
            <person name="Meng S."/>
            <person name="Li G."/>
            <person name="Viehrig K."/>
            <person name="Ye F."/>
            <person name="Su P."/>
            <person name="Kiefer A.F."/>
            <person name="Nichols A."/>
            <person name="Cepeda A.J."/>
            <person name="Yan W."/>
            <person name="Fan B."/>
            <person name="Jiang Y."/>
            <person name="Adhikari A."/>
            <person name="Zheng C.-J."/>
            <person name="Schuster L."/>
            <person name="Cowan T.M."/>
            <person name="Smanski M.J."/>
            <person name="Chevrette M.G."/>
            <person name="De Carvalho L.P.S."/>
            <person name="Shen B."/>
        </authorList>
    </citation>
    <scope>NUCLEOTIDE SEQUENCE [LARGE SCALE GENOMIC DNA]</scope>
    <source>
        <strain evidence="3 4">NPDC020327</strain>
    </source>
</reference>
<evidence type="ECO:0000256" key="1">
    <source>
        <dbReference type="SAM" id="MobiDB-lite"/>
    </source>
</evidence>
<organism evidence="3 4">
    <name type="scientific">Streptomyces pathocidini</name>
    <dbReference type="NCBI Taxonomy" id="1650571"/>
    <lineage>
        <taxon>Bacteria</taxon>
        <taxon>Bacillati</taxon>
        <taxon>Actinomycetota</taxon>
        <taxon>Actinomycetes</taxon>
        <taxon>Kitasatosporales</taxon>
        <taxon>Streptomycetaceae</taxon>
        <taxon>Streptomyces</taxon>
    </lineage>
</organism>
<evidence type="ECO:0000313" key="4">
    <source>
        <dbReference type="Proteomes" id="UP001611548"/>
    </source>
</evidence>
<dbReference type="InterPro" id="IPR022062">
    <property type="entry name" value="DUF3618"/>
</dbReference>
<keyword evidence="2" id="KW-0472">Membrane</keyword>
<dbReference type="RefSeq" id="WP_055472532.1">
    <property type="nucleotide sequence ID" value="NZ_JBIRWE010000001.1"/>
</dbReference>
<keyword evidence="4" id="KW-1185">Reference proteome</keyword>
<feature type="compositionally biased region" description="Basic and acidic residues" evidence="1">
    <location>
        <begin position="32"/>
        <end position="104"/>
    </location>
</feature>
<evidence type="ECO:0000313" key="3">
    <source>
        <dbReference type="EMBL" id="MFI1962966.1"/>
    </source>
</evidence>